<keyword evidence="3" id="KW-0732">Signal</keyword>
<evidence type="ECO:0000256" key="2">
    <source>
        <dbReference type="ARBA" id="ARBA00022448"/>
    </source>
</evidence>
<dbReference type="GO" id="GO:0016020">
    <property type="term" value="C:membrane"/>
    <property type="evidence" value="ECO:0007669"/>
    <property type="project" value="InterPro"/>
</dbReference>
<proteinExistence type="inferred from homology"/>
<dbReference type="AlphaFoldDB" id="A0A3M5PJN3"/>
<dbReference type="InterPro" id="IPR023614">
    <property type="entry name" value="Porin_dom_sf"/>
</dbReference>
<evidence type="ECO:0000313" key="4">
    <source>
        <dbReference type="EMBL" id="RMT84397.1"/>
    </source>
</evidence>
<dbReference type="Pfam" id="PF03573">
    <property type="entry name" value="OprD"/>
    <property type="match status" value="1"/>
</dbReference>
<reference evidence="4 5" key="1">
    <citation type="submission" date="2018-08" db="EMBL/GenBank/DDBJ databases">
        <title>Recombination of ecologically and evolutionarily significant loci maintains genetic cohesion in the Pseudomonas syringae species complex.</title>
        <authorList>
            <person name="Dillon M."/>
            <person name="Thakur S."/>
            <person name="Almeida R.N.D."/>
            <person name="Weir B.S."/>
            <person name="Guttman D.S."/>
        </authorList>
    </citation>
    <scope>NUCLEOTIDE SEQUENCE [LARGE SCALE GENOMIC DNA]</scope>
    <source>
        <strain evidence="4 5">ICMP 19473</strain>
    </source>
</reference>
<dbReference type="InterPro" id="IPR005318">
    <property type="entry name" value="OM_porin_bac"/>
</dbReference>
<dbReference type="EMBL" id="RBTP01000012">
    <property type="protein sequence ID" value="RMT84397.1"/>
    <property type="molecule type" value="Genomic_DNA"/>
</dbReference>
<evidence type="ECO:0000256" key="3">
    <source>
        <dbReference type="ARBA" id="ARBA00022729"/>
    </source>
</evidence>
<dbReference type="Gene3D" id="2.40.160.10">
    <property type="entry name" value="Porin"/>
    <property type="match status" value="1"/>
</dbReference>
<comment type="caution">
    <text evidence="4">The sequence shown here is derived from an EMBL/GenBank/DDBJ whole genome shotgun (WGS) entry which is preliminary data.</text>
</comment>
<gene>
    <name evidence="4" type="ORF">ALP40_02222</name>
</gene>
<evidence type="ECO:0000313" key="5">
    <source>
        <dbReference type="Proteomes" id="UP000273854"/>
    </source>
</evidence>
<accession>A0A3M5PJN3</accession>
<dbReference type="Proteomes" id="UP000273854">
    <property type="component" value="Unassembled WGS sequence"/>
</dbReference>
<sequence length="125" mass="14018">MFFTHHCTAYKNKTNRFNLPFSSPVVSSNDTCLLPATFEGAMLTSKDINNLILQSGKLEQIRFNSAFNYQDFTGKRIGDTRDDFTCGGGTAIWRTFIGSTTVALSTRFCLESAVAEVRFAVFEKY</sequence>
<keyword evidence="2" id="KW-0813">Transport</keyword>
<comment type="similarity">
    <text evidence="1">Belongs to the outer membrane porin (Opr) (TC 1.B.25) family.</text>
</comment>
<evidence type="ECO:0000256" key="1">
    <source>
        <dbReference type="ARBA" id="ARBA00009075"/>
    </source>
</evidence>
<protein>
    <submittedName>
        <fullName evidence="4">Protein OpdO</fullName>
    </submittedName>
</protein>
<organism evidence="4 5">
    <name type="scientific">Pseudomonas viridiflava</name>
    <name type="common">Phytomonas viridiflava</name>
    <dbReference type="NCBI Taxonomy" id="33069"/>
    <lineage>
        <taxon>Bacteria</taxon>
        <taxon>Pseudomonadati</taxon>
        <taxon>Pseudomonadota</taxon>
        <taxon>Gammaproteobacteria</taxon>
        <taxon>Pseudomonadales</taxon>
        <taxon>Pseudomonadaceae</taxon>
        <taxon>Pseudomonas</taxon>
    </lineage>
</organism>
<name>A0A3M5PJN3_PSEVI</name>